<evidence type="ECO:0000256" key="5">
    <source>
        <dbReference type="ARBA" id="ARBA00022927"/>
    </source>
</evidence>
<gene>
    <name evidence="11" type="ORF">J0M35_06065</name>
</gene>
<proteinExistence type="inferred from homology"/>
<protein>
    <submittedName>
        <fullName evidence="11">MotA/TolQ/ExbB proton channel family protein</fullName>
    </submittedName>
</protein>
<dbReference type="PANTHER" id="PTHR30625:SF15">
    <property type="entry name" value="BIOPOLYMER TRANSPORT PROTEIN EXBB"/>
    <property type="match status" value="1"/>
</dbReference>
<dbReference type="GO" id="GO:0017038">
    <property type="term" value="P:protein import"/>
    <property type="evidence" value="ECO:0007669"/>
    <property type="project" value="TreeGrafter"/>
</dbReference>
<comment type="subcellular location">
    <subcellularLocation>
        <location evidence="1">Cell membrane</location>
        <topology evidence="1">Multi-pass membrane protein</topology>
    </subcellularLocation>
    <subcellularLocation>
        <location evidence="8">Membrane</location>
        <topology evidence="8">Multi-pass membrane protein</topology>
    </subcellularLocation>
</comment>
<evidence type="ECO:0000313" key="11">
    <source>
        <dbReference type="EMBL" id="MBN8659908.1"/>
    </source>
</evidence>
<dbReference type="Proteomes" id="UP000664277">
    <property type="component" value="Unassembled WGS sequence"/>
</dbReference>
<organism evidence="11 12">
    <name type="scientific">Candidatus Obscuribacter phosphatis</name>
    <dbReference type="NCBI Taxonomy" id="1906157"/>
    <lineage>
        <taxon>Bacteria</taxon>
        <taxon>Bacillati</taxon>
        <taxon>Candidatus Melainabacteria</taxon>
        <taxon>Candidatus Obscuribacterales</taxon>
        <taxon>Candidatus Obscuribacteraceae</taxon>
        <taxon>Candidatus Obscuribacter</taxon>
    </lineage>
</organism>
<evidence type="ECO:0000313" key="12">
    <source>
        <dbReference type="Proteomes" id="UP000664277"/>
    </source>
</evidence>
<evidence type="ECO:0000256" key="8">
    <source>
        <dbReference type="RuleBase" id="RU004057"/>
    </source>
</evidence>
<sequence length="212" mass="23239">MESKFLNYFLEFMVHDWFASIPITICSILTVAVMVERYMYYQQNRRDVTSFIHQLQRDLESNNLQKAQQTCSRLGGVVGEVAEEGVRLMADQKEDFSKAFDITVGLVTRKLEKHLAVLGTIGATCPFLGLFGTVVGVVFTLDQLGAQGGGTPVVVTGVAKALIATGYGLIVAILAVIFNNTYTNTVKRFNDDFLLLKLLFLSFVGGGGESAH</sequence>
<feature type="transmembrane region" description="Helical" evidence="9">
    <location>
        <begin position="161"/>
        <end position="182"/>
    </location>
</feature>
<keyword evidence="4 9" id="KW-0812">Transmembrane</keyword>
<dbReference type="AlphaFoldDB" id="A0A8J7TMF1"/>
<dbReference type="InterPro" id="IPR050790">
    <property type="entry name" value="ExbB/TolQ_transport"/>
</dbReference>
<keyword evidence="3" id="KW-1003">Cell membrane</keyword>
<evidence type="ECO:0000256" key="6">
    <source>
        <dbReference type="ARBA" id="ARBA00022989"/>
    </source>
</evidence>
<name>A0A8J7TMF1_9BACT</name>
<feature type="transmembrane region" description="Helical" evidence="9">
    <location>
        <begin position="17"/>
        <end position="35"/>
    </location>
</feature>
<evidence type="ECO:0000256" key="3">
    <source>
        <dbReference type="ARBA" id="ARBA00022475"/>
    </source>
</evidence>
<keyword evidence="6 9" id="KW-1133">Transmembrane helix</keyword>
<dbReference type="GO" id="GO:0005886">
    <property type="term" value="C:plasma membrane"/>
    <property type="evidence" value="ECO:0007669"/>
    <property type="project" value="UniProtKB-SubCell"/>
</dbReference>
<evidence type="ECO:0000256" key="9">
    <source>
        <dbReference type="SAM" id="Phobius"/>
    </source>
</evidence>
<dbReference type="InterPro" id="IPR002898">
    <property type="entry name" value="MotA_ExbB_proton_chnl"/>
</dbReference>
<evidence type="ECO:0000256" key="4">
    <source>
        <dbReference type="ARBA" id="ARBA00022692"/>
    </source>
</evidence>
<keyword evidence="5 8" id="KW-0653">Protein transport</keyword>
<dbReference type="PANTHER" id="PTHR30625">
    <property type="entry name" value="PROTEIN TOLQ"/>
    <property type="match status" value="1"/>
</dbReference>
<accession>A0A8J7TMF1</accession>
<keyword evidence="2 8" id="KW-0813">Transport</keyword>
<evidence type="ECO:0000256" key="7">
    <source>
        <dbReference type="ARBA" id="ARBA00023136"/>
    </source>
</evidence>
<evidence type="ECO:0000256" key="1">
    <source>
        <dbReference type="ARBA" id="ARBA00004651"/>
    </source>
</evidence>
<evidence type="ECO:0000259" key="10">
    <source>
        <dbReference type="Pfam" id="PF01618"/>
    </source>
</evidence>
<reference evidence="11" key="1">
    <citation type="submission" date="2021-02" db="EMBL/GenBank/DDBJ databases">
        <title>Genome-Resolved Metagenomics of a Microbial Community Performing Photosynthetic Biological Nutrient Removal.</title>
        <authorList>
            <person name="Mcdaniel E.A."/>
        </authorList>
    </citation>
    <scope>NUCLEOTIDE SEQUENCE</scope>
    <source>
        <strain evidence="11">UWPOB_OBS1</strain>
    </source>
</reference>
<dbReference type="Pfam" id="PF01618">
    <property type="entry name" value="MotA_ExbB"/>
    <property type="match status" value="1"/>
</dbReference>
<feature type="domain" description="MotA/TolQ/ExbB proton channel" evidence="10">
    <location>
        <begin position="80"/>
        <end position="190"/>
    </location>
</feature>
<evidence type="ECO:0000256" key="2">
    <source>
        <dbReference type="ARBA" id="ARBA00022448"/>
    </source>
</evidence>
<keyword evidence="7 9" id="KW-0472">Membrane</keyword>
<dbReference type="EMBL" id="JAFLCK010000006">
    <property type="protein sequence ID" value="MBN8659908.1"/>
    <property type="molecule type" value="Genomic_DNA"/>
</dbReference>
<comment type="caution">
    <text evidence="11">The sequence shown here is derived from an EMBL/GenBank/DDBJ whole genome shotgun (WGS) entry which is preliminary data.</text>
</comment>
<comment type="similarity">
    <text evidence="8">Belongs to the exbB/tolQ family.</text>
</comment>
<feature type="transmembrane region" description="Helical" evidence="9">
    <location>
        <begin position="115"/>
        <end position="141"/>
    </location>
</feature>